<dbReference type="AlphaFoldDB" id="A0A834WJV0"/>
<proteinExistence type="predicted"/>
<name>A0A834WJV0_9FABA</name>
<reference evidence="1" key="1">
    <citation type="submission" date="2020-09" db="EMBL/GenBank/DDBJ databases">
        <title>Genome-Enabled Discovery of Anthraquinone Biosynthesis in Senna tora.</title>
        <authorList>
            <person name="Kang S.-H."/>
            <person name="Pandey R.P."/>
            <person name="Lee C.-M."/>
            <person name="Sim J.-S."/>
            <person name="Jeong J.-T."/>
            <person name="Choi B.-S."/>
            <person name="Jung M."/>
            <person name="Ginzburg D."/>
            <person name="Zhao K."/>
            <person name="Won S.Y."/>
            <person name="Oh T.-J."/>
            <person name="Yu Y."/>
            <person name="Kim N.-H."/>
            <person name="Lee O.R."/>
            <person name="Lee T.-H."/>
            <person name="Bashyal P."/>
            <person name="Kim T.-S."/>
            <person name="Lee W.-H."/>
            <person name="Kawkins C."/>
            <person name="Kim C.-K."/>
            <person name="Kim J.S."/>
            <person name="Ahn B.O."/>
            <person name="Rhee S.Y."/>
            <person name="Sohng J.K."/>
        </authorList>
    </citation>
    <scope>NUCLEOTIDE SEQUENCE</scope>
    <source>
        <tissue evidence="1">Leaf</tissue>
    </source>
</reference>
<accession>A0A834WJV0</accession>
<dbReference type="EMBL" id="JAAIUW010000008">
    <property type="protein sequence ID" value="KAF7821991.1"/>
    <property type="molecule type" value="Genomic_DNA"/>
</dbReference>
<evidence type="ECO:0000313" key="2">
    <source>
        <dbReference type="Proteomes" id="UP000634136"/>
    </source>
</evidence>
<dbReference type="OrthoDB" id="1735671at2759"/>
<sequence length="110" mass="12599">MIEQRHHIEPDAFAEEMSSKDEKLKTFHLQLLGMELESKKLQSHVEGLIKGLILMSTIVQMWDFGSQPWRYPANLAEILNATKQQKELAYNELGSRLEAVKSAKSSLETE</sequence>
<gene>
    <name evidence="1" type="ORF">G2W53_027446</name>
</gene>
<evidence type="ECO:0000313" key="1">
    <source>
        <dbReference type="EMBL" id="KAF7821991.1"/>
    </source>
</evidence>
<comment type="caution">
    <text evidence="1">The sequence shown here is derived from an EMBL/GenBank/DDBJ whole genome shotgun (WGS) entry which is preliminary data.</text>
</comment>
<dbReference type="Proteomes" id="UP000634136">
    <property type="component" value="Unassembled WGS sequence"/>
</dbReference>
<protein>
    <submittedName>
        <fullName evidence="1">Unconventional myosin-XVIIIa</fullName>
    </submittedName>
</protein>
<organism evidence="1 2">
    <name type="scientific">Senna tora</name>
    <dbReference type="NCBI Taxonomy" id="362788"/>
    <lineage>
        <taxon>Eukaryota</taxon>
        <taxon>Viridiplantae</taxon>
        <taxon>Streptophyta</taxon>
        <taxon>Embryophyta</taxon>
        <taxon>Tracheophyta</taxon>
        <taxon>Spermatophyta</taxon>
        <taxon>Magnoliopsida</taxon>
        <taxon>eudicotyledons</taxon>
        <taxon>Gunneridae</taxon>
        <taxon>Pentapetalae</taxon>
        <taxon>rosids</taxon>
        <taxon>fabids</taxon>
        <taxon>Fabales</taxon>
        <taxon>Fabaceae</taxon>
        <taxon>Caesalpinioideae</taxon>
        <taxon>Cassia clade</taxon>
        <taxon>Senna</taxon>
    </lineage>
</organism>
<keyword evidence="2" id="KW-1185">Reference proteome</keyword>